<keyword evidence="2" id="KW-1185">Reference proteome</keyword>
<name>A0A090L4T2_STRRB</name>
<dbReference type="CTD" id="36374879"/>
<evidence type="ECO:0000313" key="4">
    <source>
        <dbReference type="WormBase" id="SRAE_1000078400"/>
    </source>
</evidence>
<dbReference type="RefSeq" id="XP_024501716.1">
    <property type="nucleotide sequence ID" value="XM_024647660.1"/>
</dbReference>
<sequence>MVEYYNFQVLQTTDKMFVITESWLDNEISHNESMEEENNIKWNEKILNIPYIDDDIISNNYDNYDEKEYTKLVKRDRKYSLKQLPSISPINFITIPNNEIKYNITYDKMNHIKEHFNKYNIFNRNYKKFTKNIDKKKKNTSIDYIKIYIISIYNNNQHPLHYSLKRIIEKYKNEHEENPNELLYKDMINLFKNESTTCQMNKYIESIIKNKKHPLNKSLCNVKYTNNKILEKSLNSQDFVISKLSINSIDSMTGGDYFENSIVNSLSNSYNTNSLVSFAQSILTTFIEVDDNDIILGSEIAKEDDIDKDNWNNFHWNGQERPSLKELGIDDVPKSFWNSEVWNNNDYNQSEIIGKNSEILEYCGTKSDDEDINIVVTEDVSIQDAYPLITENDIVKILIDELESCYYEIS</sequence>
<organism evidence="1">
    <name type="scientific">Strongyloides ratti</name>
    <name type="common">Parasitic roundworm</name>
    <dbReference type="NCBI Taxonomy" id="34506"/>
    <lineage>
        <taxon>Eukaryota</taxon>
        <taxon>Metazoa</taxon>
        <taxon>Ecdysozoa</taxon>
        <taxon>Nematoda</taxon>
        <taxon>Chromadorea</taxon>
        <taxon>Rhabditida</taxon>
        <taxon>Tylenchina</taxon>
        <taxon>Panagrolaimomorpha</taxon>
        <taxon>Strongyloidoidea</taxon>
        <taxon>Strongyloididae</taxon>
        <taxon>Strongyloides</taxon>
    </lineage>
</organism>
<protein>
    <submittedName>
        <fullName evidence="1 3">Uncharacterized protein</fullName>
    </submittedName>
</protein>
<dbReference type="WBParaSite" id="SRAE_1000078400.1">
    <property type="protein sequence ID" value="SRAE_1000078400.1"/>
    <property type="gene ID" value="WBGene00257384"/>
</dbReference>
<accession>A0A090L4T2</accession>
<reference evidence="1 2" key="1">
    <citation type="submission" date="2014-09" db="EMBL/GenBank/DDBJ databases">
        <authorList>
            <person name="Martin A.A."/>
        </authorList>
    </citation>
    <scope>NUCLEOTIDE SEQUENCE</scope>
    <source>
        <strain evidence="2">ED321</strain>
        <strain evidence="1">ED321 Heterogonic</strain>
    </source>
</reference>
<dbReference type="AlphaFoldDB" id="A0A090L4T2"/>
<gene>
    <name evidence="1 3 4" type="ORF">SRAE_1000078400</name>
</gene>
<dbReference type="GeneID" id="36374879"/>
<dbReference type="OrthoDB" id="10674313at2759"/>
<evidence type="ECO:0000313" key="3">
    <source>
        <dbReference type="WBParaSite" id="SRAE_1000078400.1"/>
    </source>
</evidence>
<reference evidence="3" key="2">
    <citation type="submission" date="2020-12" db="UniProtKB">
        <authorList>
            <consortium name="WormBaseParasite"/>
        </authorList>
    </citation>
    <scope>IDENTIFICATION</scope>
</reference>
<evidence type="ECO:0000313" key="2">
    <source>
        <dbReference type="Proteomes" id="UP000035682"/>
    </source>
</evidence>
<proteinExistence type="predicted"/>
<dbReference type="Proteomes" id="UP000035682">
    <property type="component" value="Unplaced"/>
</dbReference>
<dbReference type="WormBase" id="SRAE_1000078400">
    <property type="protein sequence ID" value="SRP12320"/>
    <property type="gene ID" value="WBGene00257384"/>
</dbReference>
<dbReference type="EMBL" id="LN609528">
    <property type="protein sequence ID" value="CEF62514.1"/>
    <property type="molecule type" value="Genomic_DNA"/>
</dbReference>
<evidence type="ECO:0000313" key="1">
    <source>
        <dbReference type="EMBL" id="CEF62514.1"/>
    </source>
</evidence>